<gene>
    <name evidence="5" type="ORF">ODALV1_LOCUS31183</name>
</gene>
<evidence type="ECO:0000256" key="3">
    <source>
        <dbReference type="ARBA" id="ARBA00023319"/>
    </source>
</evidence>
<feature type="domain" description="Ig-like" evidence="4">
    <location>
        <begin position="366"/>
        <end position="468"/>
    </location>
</feature>
<organism evidence="5 6">
    <name type="scientific">Orchesella dallaii</name>
    <dbReference type="NCBI Taxonomy" id="48710"/>
    <lineage>
        <taxon>Eukaryota</taxon>
        <taxon>Metazoa</taxon>
        <taxon>Ecdysozoa</taxon>
        <taxon>Arthropoda</taxon>
        <taxon>Hexapoda</taxon>
        <taxon>Collembola</taxon>
        <taxon>Entomobryomorpha</taxon>
        <taxon>Entomobryoidea</taxon>
        <taxon>Orchesellidae</taxon>
        <taxon>Orchesellinae</taxon>
        <taxon>Orchesella</taxon>
    </lineage>
</organism>
<dbReference type="InterPro" id="IPR036179">
    <property type="entry name" value="Ig-like_dom_sf"/>
</dbReference>
<keyword evidence="3" id="KW-0393">Immunoglobulin domain</keyword>
<dbReference type="InterPro" id="IPR003598">
    <property type="entry name" value="Ig_sub2"/>
</dbReference>
<name>A0ABP1S9U1_9HEXA</name>
<dbReference type="PROSITE" id="PS50835">
    <property type="entry name" value="IG_LIKE"/>
    <property type="match status" value="1"/>
</dbReference>
<evidence type="ECO:0000313" key="5">
    <source>
        <dbReference type="EMBL" id="CAL8147610.1"/>
    </source>
</evidence>
<dbReference type="Proteomes" id="UP001642540">
    <property type="component" value="Unassembled WGS sequence"/>
</dbReference>
<accession>A0ABP1S9U1</accession>
<dbReference type="InterPro" id="IPR003599">
    <property type="entry name" value="Ig_sub"/>
</dbReference>
<dbReference type="InterPro" id="IPR013783">
    <property type="entry name" value="Ig-like_fold"/>
</dbReference>
<dbReference type="EMBL" id="CAXLJM020000166">
    <property type="protein sequence ID" value="CAL8147610.1"/>
    <property type="molecule type" value="Genomic_DNA"/>
</dbReference>
<dbReference type="SMART" id="SM00408">
    <property type="entry name" value="IGc2"/>
    <property type="match status" value="1"/>
</dbReference>
<protein>
    <recommendedName>
        <fullName evidence="4">Ig-like domain-containing protein</fullName>
    </recommendedName>
</protein>
<proteinExistence type="predicted"/>
<dbReference type="InterPro" id="IPR007110">
    <property type="entry name" value="Ig-like_dom"/>
</dbReference>
<reference evidence="5 6" key="1">
    <citation type="submission" date="2024-08" db="EMBL/GenBank/DDBJ databases">
        <authorList>
            <person name="Cucini C."/>
            <person name="Frati F."/>
        </authorList>
    </citation>
    <scope>NUCLEOTIDE SEQUENCE [LARGE SCALE GENOMIC DNA]</scope>
</reference>
<dbReference type="InterPro" id="IPR050958">
    <property type="entry name" value="Cell_Adh-Cytoskel_Orgn"/>
</dbReference>
<evidence type="ECO:0000313" key="6">
    <source>
        <dbReference type="Proteomes" id="UP001642540"/>
    </source>
</evidence>
<keyword evidence="1" id="KW-0732">Signal</keyword>
<comment type="caution">
    <text evidence="5">The sequence shown here is derived from an EMBL/GenBank/DDBJ whole genome shotgun (WGS) entry which is preliminary data.</text>
</comment>
<evidence type="ECO:0000256" key="2">
    <source>
        <dbReference type="ARBA" id="ARBA00023157"/>
    </source>
</evidence>
<dbReference type="Gene3D" id="2.60.40.10">
    <property type="entry name" value="Immunoglobulins"/>
    <property type="match status" value="1"/>
</dbReference>
<dbReference type="SUPFAM" id="SSF48726">
    <property type="entry name" value="Immunoglobulin"/>
    <property type="match status" value="1"/>
</dbReference>
<dbReference type="SMART" id="SM00409">
    <property type="entry name" value="IG"/>
    <property type="match status" value="1"/>
</dbReference>
<evidence type="ECO:0000256" key="1">
    <source>
        <dbReference type="ARBA" id="ARBA00022729"/>
    </source>
</evidence>
<dbReference type="Pfam" id="PF13927">
    <property type="entry name" value="Ig_3"/>
    <property type="match status" value="1"/>
</dbReference>
<dbReference type="PANTHER" id="PTHR45080">
    <property type="entry name" value="CONTACTIN 5"/>
    <property type="match status" value="1"/>
</dbReference>
<feature type="non-terminal residue" evidence="5">
    <location>
        <position position="470"/>
    </location>
</feature>
<dbReference type="PANTHER" id="PTHR45080:SF8">
    <property type="entry name" value="IG-LIKE DOMAIN-CONTAINING PROTEIN"/>
    <property type="match status" value="1"/>
</dbReference>
<sequence length="470" mass="53764">MIFGNRKQPFCGTCDECRHKFKVDSMFHNRSNHSYDALFAVFRYNQFSPSENSVRVFTDESIEFTCSSKTDSILLFLDKMANVTLTHSVNLERMKVAKLSVPRGTNQTNFQGQVACITTAEKQLIKKWTFEFIEAPELYLDNFEGEVDCLSTQSPKMVQTVRCRNGMDCNFMDHCFRNETLCNFKKQKQFFATTDTHCWIERLLTGVSCSSVPYSHLNGIVQCTVLGLSRKYKFFTSLDFLRYSNWKDAPERELLRLDTTPEVLYTNGSTQFFCIGSAFLFADSLSFEIEFKNGTKHLLQDDSEMVNISNPYSENPRKIDEFNVLGVLNINLPIDAVAIHCLAPWWNSTDIMVTSNRFETIQLIAPVMSEESETGTRKIFYKNEPDQRLTCFAEGKPQPNYQWVFRNDTSSEFANVEDVFPSLTTSIGSTGKGYLEVVNVTEMNSGEYKCVATNNLGSVSRNYQVQVSNE</sequence>
<keyword evidence="6" id="KW-1185">Reference proteome</keyword>
<evidence type="ECO:0000259" key="4">
    <source>
        <dbReference type="PROSITE" id="PS50835"/>
    </source>
</evidence>
<keyword evidence="2" id="KW-1015">Disulfide bond</keyword>